<dbReference type="Gene3D" id="3.40.50.2000">
    <property type="entry name" value="Glycogen Phosphorylase B"/>
    <property type="match status" value="2"/>
</dbReference>
<sequence length="414" mass="47269">MTYYFPPTGGGGVQRISKFIKYLARDGWEFTVLTSSEPNTLPEDKTLLNDLPENINIVSIPPAINNGVLSRLRARFRSGFVQRWLAAFFFLPDSRRGWARSAGRYVKQLCRRESYDVVFITAPPYSLAITASFLTDQLSIPVVLDMRDPWSTNPYKIYPTPLHKLLDKYLEKKSLKNVKYGISAYESFIEHIRKAYNVGGKWQYIPNGFDEDDFVDLKPLTLEKDRFHLAFSGTFYSHFNNPLLLFRIFSVLKKRYPGSYARLRFHHIGQSIPDITALAREEGCRDILYSWGYLDHHQTLNTLAAMDAYCVILDPGHPRASNTIGGKVYEYLRFGKPVLALIPDEGEAASLLNRGPGHLIVNPYEPDKAAAALDALINGAVDGNNWDEMLLNSFRRETLARQLHHFLKNLLNEK</sequence>
<proteinExistence type="predicted"/>
<dbReference type="EMBL" id="DRLD01000315">
    <property type="protein sequence ID" value="HED11289.1"/>
    <property type="molecule type" value="Genomic_DNA"/>
</dbReference>
<evidence type="ECO:0000313" key="2">
    <source>
        <dbReference type="EMBL" id="HED11289.1"/>
    </source>
</evidence>
<organism evidence="2">
    <name type="scientific">Caldithrix abyssi</name>
    <dbReference type="NCBI Taxonomy" id="187145"/>
    <lineage>
        <taxon>Bacteria</taxon>
        <taxon>Pseudomonadati</taxon>
        <taxon>Calditrichota</taxon>
        <taxon>Calditrichia</taxon>
        <taxon>Calditrichales</taxon>
        <taxon>Calditrichaceae</taxon>
        <taxon>Caldithrix</taxon>
    </lineage>
</organism>
<protein>
    <submittedName>
        <fullName evidence="2">Glycosyltransferase</fullName>
    </submittedName>
</protein>
<reference evidence="2" key="1">
    <citation type="journal article" date="2020" name="mSystems">
        <title>Genome- and Community-Level Interaction Insights into Carbon Utilization and Element Cycling Functions of Hydrothermarchaeota in Hydrothermal Sediment.</title>
        <authorList>
            <person name="Zhou Z."/>
            <person name="Liu Y."/>
            <person name="Xu W."/>
            <person name="Pan J."/>
            <person name="Luo Z.H."/>
            <person name="Li M."/>
        </authorList>
    </citation>
    <scope>NUCLEOTIDE SEQUENCE [LARGE SCALE GENOMIC DNA]</scope>
    <source>
        <strain evidence="2">HyVt-456</strain>
    </source>
</reference>
<comment type="caution">
    <text evidence="2">The sequence shown here is derived from an EMBL/GenBank/DDBJ whole genome shotgun (WGS) entry which is preliminary data.</text>
</comment>
<accession>A0A7V1LNJ1</accession>
<evidence type="ECO:0000259" key="1">
    <source>
        <dbReference type="Pfam" id="PF13439"/>
    </source>
</evidence>
<dbReference type="Pfam" id="PF13692">
    <property type="entry name" value="Glyco_trans_1_4"/>
    <property type="match status" value="1"/>
</dbReference>
<feature type="domain" description="Glycosyltransferase subfamily 4-like N-terminal" evidence="1">
    <location>
        <begin position="10"/>
        <end position="212"/>
    </location>
</feature>
<dbReference type="GO" id="GO:0016757">
    <property type="term" value="F:glycosyltransferase activity"/>
    <property type="evidence" value="ECO:0007669"/>
    <property type="project" value="UniProtKB-ARBA"/>
</dbReference>
<dbReference type="SUPFAM" id="SSF53756">
    <property type="entry name" value="UDP-Glycosyltransferase/glycogen phosphorylase"/>
    <property type="match status" value="1"/>
</dbReference>
<name>A0A7V1LNJ1_CALAY</name>
<dbReference type="Proteomes" id="UP000886005">
    <property type="component" value="Unassembled WGS sequence"/>
</dbReference>
<dbReference type="InterPro" id="IPR028098">
    <property type="entry name" value="Glyco_trans_4-like_N"/>
</dbReference>
<dbReference type="AlphaFoldDB" id="A0A7V1LNJ1"/>
<dbReference type="Pfam" id="PF13439">
    <property type="entry name" value="Glyco_transf_4"/>
    <property type="match status" value="1"/>
</dbReference>
<gene>
    <name evidence="2" type="ORF">ENJ10_11425</name>
</gene>